<dbReference type="EMBL" id="CZDF01000148">
    <property type="protein sequence ID" value="CUR32143.1"/>
    <property type="molecule type" value="Genomic_DNA"/>
</dbReference>
<evidence type="ECO:0000313" key="2">
    <source>
        <dbReference type="Proteomes" id="UP000184315"/>
    </source>
</evidence>
<name>A0A1J1LI23_9CYAN</name>
<protein>
    <submittedName>
        <fullName evidence="1">Uncharacterized protein</fullName>
    </submittedName>
</protein>
<dbReference type="RefSeq" id="WP_072718901.1">
    <property type="nucleotide sequence ID" value="NZ_LN889796.1"/>
</dbReference>
<reference evidence="2" key="1">
    <citation type="submission" date="2015-10" db="EMBL/GenBank/DDBJ databases">
        <authorList>
            <person name="Regsiter A."/>
            <person name="william w."/>
        </authorList>
    </citation>
    <scope>NUCLEOTIDE SEQUENCE [LARGE SCALE GENOMIC DNA]</scope>
</reference>
<dbReference type="Proteomes" id="UP000184315">
    <property type="component" value="Unassembled WGS sequence"/>
</dbReference>
<dbReference type="STRING" id="671072.PL9214430115"/>
<keyword evidence="2" id="KW-1185">Reference proteome</keyword>
<proteinExistence type="predicted"/>
<accession>A0A1J1LI23</accession>
<organism evidence="1 2">
    <name type="scientific">Planktothrix tepida PCC 9214</name>
    <dbReference type="NCBI Taxonomy" id="671072"/>
    <lineage>
        <taxon>Bacteria</taxon>
        <taxon>Bacillati</taxon>
        <taxon>Cyanobacteriota</taxon>
        <taxon>Cyanophyceae</taxon>
        <taxon>Oscillatoriophycideae</taxon>
        <taxon>Oscillatoriales</taxon>
        <taxon>Microcoleaceae</taxon>
        <taxon>Planktothrix</taxon>
    </lineage>
</organism>
<gene>
    <name evidence="1" type="ORF">PL9214430115</name>
</gene>
<sequence>MDLDPQDIILALPDASIIKSGLEAIGTNVDAMQPTDELLYFVKAYEECQTAYNTGTLPDMTTVLPMTTINTTVVGDGIERTVKQTLQFKQNFTVNSIDPIIL</sequence>
<evidence type="ECO:0000313" key="1">
    <source>
        <dbReference type="EMBL" id="CUR32143.1"/>
    </source>
</evidence>
<dbReference type="AlphaFoldDB" id="A0A1J1LI23"/>